<dbReference type="RefSeq" id="WP_229784596.1">
    <property type="nucleotide sequence ID" value="NZ_BMPE01000003.1"/>
</dbReference>
<keyword evidence="4" id="KW-0812">Transmembrane</keyword>
<dbReference type="Gene3D" id="3.30.565.10">
    <property type="entry name" value="Histidine kinase-like ATPase, C-terminal domain"/>
    <property type="match status" value="1"/>
</dbReference>
<dbReference type="CDD" id="cd16917">
    <property type="entry name" value="HATPase_UhpB-NarQ-NarX-like"/>
    <property type="match status" value="1"/>
</dbReference>
<keyword evidence="4" id="KW-1133">Transmembrane helix</keyword>
<protein>
    <submittedName>
        <fullName evidence="6">Histidine kinase</fullName>
    </submittedName>
</protein>
<feature type="domain" description="Histidine kinase/HSP90-like ATPase" evidence="5">
    <location>
        <begin position="378"/>
        <end position="466"/>
    </location>
</feature>
<comment type="caution">
    <text evidence="6">The sequence shown here is derived from an EMBL/GenBank/DDBJ whole genome shotgun (WGS) entry which is preliminary data.</text>
</comment>
<dbReference type="InterPro" id="IPR036890">
    <property type="entry name" value="HATPase_C_sf"/>
</dbReference>
<dbReference type="PANTHER" id="PTHR24421:SF58">
    <property type="entry name" value="SIGNAL TRANSDUCTION HISTIDINE-PROTEIN KINASE_PHOSPHATASE UHPB"/>
    <property type="match status" value="1"/>
</dbReference>
<organism evidence="6 7">
    <name type="scientific">Deinococcus radiotolerans</name>
    <dbReference type="NCBI Taxonomy" id="1309407"/>
    <lineage>
        <taxon>Bacteria</taxon>
        <taxon>Thermotogati</taxon>
        <taxon>Deinococcota</taxon>
        <taxon>Deinococci</taxon>
        <taxon>Deinococcales</taxon>
        <taxon>Deinococcaceae</taxon>
        <taxon>Deinococcus</taxon>
    </lineage>
</organism>
<dbReference type="EMBL" id="BMPE01000003">
    <property type="protein sequence ID" value="GGK99978.1"/>
    <property type="molecule type" value="Genomic_DNA"/>
</dbReference>
<name>A0ABQ2FIS8_9DEIO</name>
<dbReference type="Pfam" id="PF02518">
    <property type="entry name" value="HATPase_c"/>
    <property type="match status" value="1"/>
</dbReference>
<feature type="transmembrane region" description="Helical" evidence="4">
    <location>
        <begin position="200"/>
        <end position="218"/>
    </location>
</feature>
<keyword evidence="2 6" id="KW-0418">Kinase</keyword>
<evidence type="ECO:0000256" key="2">
    <source>
        <dbReference type="ARBA" id="ARBA00022777"/>
    </source>
</evidence>
<gene>
    <name evidence="6" type="ORF">GCM10010844_17940</name>
</gene>
<evidence type="ECO:0000313" key="6">
    <source>
        <dbReference type="EMBL" id="GGK99978.1"/>
    </source>
</evidence>
<dbReference type="SUPFAM" id="SSF55874">
    <property type="entry name" value="ATPase domain of HSP90 chaperone/DNA topoisomerase II/histidine kinase"/>
    <property type="match status" value="1"/>
</dbReference>
<feature type="transmembrane region" description="Helical" evidence="4">
    <location>
        <begin position="25"/>
        <end position="45"/>
    </location>
</feature>
<evidence type="ECO:0000259" key="5">
    <source>
        <dbReference type="SMART" id="SM00387"/>
    </source>
</evidence>
<dbReference type="Pfam" id="PF07730">
    <property type="entry name" value="HisKA_3"/>
    <property type="match status" value="1"/>
</dbReference>
<dbReference type="GO" id="GO:0016301">
    <property type="term" value="F:kinase activity"/>
    <property type="evidence" value="ECO:0007669"/>
    <property type="project" value="UniProtKB-KW"/>
</dbReference>
<keyword evidence="7" id="KW-1185">Reference proteome</keyword>
<dbReference type="InterPro" id="IPR003594">
    <property type="entry name" value="HATPase_dom"/>
</dbReference>
<accession>A0ABQ2FIS8</accession>
<evidence type="ECO:0000256" key="1">
    <source>
        <dbReference type="ARBA" id="ARBA00022679"/>
    </source>
</evidence>
<evidence type="ECO:0000256" key="3">
    <source>
        <dbReference type="ARBA" id="ARBA00023012"/>
    </source>
</evidence>
<proteinExistence type="predicted"/>
<dbReference type="InterPro" id="IPR011712">
    <property type="entry name" value="Sig_transdc_His_kin_sub3_dim/P"/>
</dbReference>
<evidence type="ECO:0000256" key="4">
    <source>
        <dbReference type="SAM" id="Phobius"/>
    </source>
</evidence>
<keyword evidence="3" id="KW-0902">Two-component regulatory system</keyword>
<dbReference type="Proteomes" id="UP000604341">
    <property type="component" value="Unassembled WGS sequence"/>
</dbReference>
<sequence>MTSVPLPQPPATGRPLARGALARTYAALSLAVLLVSLAVLGWWVSRQIEVGVVHRAAAATALYVENFIVTQVQELDHARALPPQRTAAIERLLADTPLGREIVAIKIWGPDGRVVYGDNAGQTFDVKGEQSGAWRGEVVADLTNLTDPENADLRPRYGRLLEIYTPIRLEGSDRVLAVAEFYQRVDALDGEVRATQRRSWAVVALVFGLTYLLLSGLVRRGSDTIDRQSAELRRQVTRLEGLLTQNRTLSERVRRAARRSVAVNEDVLRRVAQDLHDGPAQDVGVALLRLDRLEDLGRHLPPAEQAQLQGTLEALTHCLTSALGEMRSLAQDLRLPDVDHLDVAAVVERAVREHRRRTGTDVHVEIAPDVQTCPVPLGVRMAAYRIVQEALNNAYRHAGGRGQRVSLSLSGADLTVEVGDDGPGGTLTPGLGLGGMRERAESLGGHLSVTDGRPGVRVVAQLPLAPEVDDE</sequence>
<dbReference type="InterPro" id="IPR050482">
    <property type="entry name" value="Sensor_HK_TwoCompSys"/>
</dbReference>
<keyword evidence="4" id="KW-0472">Membrane</keyword>
<dbReference type="SMART" id="SM00387">
    <property type="entry name" value="HATPase_c"/>
    <property type="match status" value="1"/>
</dbReference>
<dbReference type="Gene3D" id="1.20.5.1930">
    <property type="match status" value="1"/>
</dbReference>
<evidence type="ECO:0000313" key="7">
    <source>
        <dbReference type="Proteomes" id="UP000604341"/>
    </source>
</evidence>
<keyword evidence="1" id="KW-0808">Transferase</keyword>
<dbReference type="PANTHER" id="PTHR24421">
    <property type="entry name" value="NITRATE/NITRITE SENSOR PROTEIN NARX-RELATED"/>
    <property type="match status" value="1"/>
</dbReference>
<reference evidence="7" key="1">
    <citation type="journal article" date="2019" name="Int. J. Syst. Evol. Microbiol.">
        <title>The Global Catalogue of Microorganisms (GCM) 10K type strain sequencing project: providing services to taxonomists for standard genome sequencing and annotation.</title>
        <authorList>
            <consortium name="The Broad Institute Genomics Platform"/>
            <consortium name="The Broad Institute Genome Sequencing Center for Infectious Disease"/>
            <person name="Wu L."/>
            <person name="Ma J."/>
        </authorList>
    </citation>
    <scope>NUCLEOTIDE SEQUENCE [LARGE SCALE GENOMIC DNA]</scope>
    <source>
        <strain evidence="7">JCM 19173</strain>
    </source>
</reference>